<organism evidence="1 2">
    <name type="scientific">Arthrobotrys musiformis</name>
    <dbReference type="NCBI Taxonomy" id="47236"/>
    <lineage>
        <taxon>Eukaryota</taxon>
        <taxon>Fungi</taxon>
        <taxon>Dikarya</taxon>
        <taxon>Ascomycota</taxon>
        <taxon>Pezizomycotina</taxon>
        <taxon>Orbiliomycetes</taxon>
        <taxon>Orbiliales</taxon>
        <taxon>Orbiliaceae</taxon>
        <taxon>Arthrobotrys</taxon>
    </lineage>
</organism>
<dbReference type="EMBL" id="JAVHJL010000011">
    <property type="protein sequence ID" value="KAK6496151.1"/>
    <property type="molecule type" value="Genomic_DNA"/>
</dbReference>
<evidence type="ECO:0000313" key="2">
    <source>
        <dbReference type="Proteomes" id="UP001370758"/>
    </source>
</evidence>
<dbReference type="AlphaFoldDB" id="A0AAV9VUC5"/>
<gene>
    <name evidence="1" type="ORF">TWF481_002176</name>
</gene>
<reference evidence="1 2" key="1">
    <citation type="submission" date="2023-08" db="EMBL/GenBank/DDBJ databases">
        <authorList>
            <person name="Palmer J.M."/>
        </authorList>
    </citation>
    <scope>NUCLEOTIDE SEQUENCE [LARGE SCALE GENOMIC DNA]</scope>
    <source>
        <strain evidence="1 2">TWF481</strain>
    </source>
</reference>
<accession>A0AAV9VUC5</accession>
<name>A0AAV9VUC5_9PEZI</name>
<sequence length="166" mass="19011">MTTQPPPRLYVYVALPRDEDARGHVTRFREATAALSNFSSLKTLRIDIWAGRLENRRILASVFRKLVGYGWYDRLKCLMIHLKTSTFPIDDLGAGDLEFLQGNVWGSTIRLPRDLEEVRVADEVAKTCRFKRKEGLTSESFWGEAYGLFRHFRQRGGEVADRGDSG</sequence>
<protein>
    <submittedName>
        <fullName evidence="1">Uncharacterized protein</fullName>
    </submittedName>
</protein>
<evidence type="ECO:0000313" key="1">
    <source>
        <dbReference type="EMBL" id="KAK6496151.1"/>
    </source>
</evidence>
<dbReference type="Proteomes" id="UP001370758">
    <property type="component" value="Unassembled WGS sequence"/>
</dbReference>
<keyword evidence="2" id="KW-1185">Reference proteome</keyword>
<proteinExistence type="predicted"/>
<comment type="caution">
    <text evidence="1">The sequence shown here is derived from an EMBL/GenBank/DDBJ whole genome shotgun (WGS) entry which is preliminary data.</text>
</comment>